<name>A0ABY5WDA2_9ACTN</name>
<evidence type="ECO:0000313" key="6">
    <source>
        <dbReference type="Proteomes" id="UP001059617"/>
    </source>
</evidence>
<feature type="domain" description="Integrase catalytic" evidence="3">
    <location>
        <begin position="214"/>
        <end position="390"/>
    </location>
</feature>
<dbReference type="PANTHER" id="PTHR46889:SF4">
    <property type="entry name" value="TRANSPOSASE INSO FOR INSERTION SEQUENCE ELEMENT IS911B-RELATED"/>
    <property type="match status" value="1"/>
</dbReference>
<dbReference type="InterPro" id="IPR025948">
    <property type="entry name" value="HTH-like_dom"/>
</dbReference>
<dbReference type="PANTHER" id="PTHR46889">
    <property type="entry name" value="TRANSPOSASE INSF FOR INSERTION SEQUENCE IS3B-RELATED"/>
    <property type="match status" value="1"/>
</dbReference>
<accession>A0ABY5WDA2</accession>
<protein>
    <submittedName>
        <fullName evidence="4">IS3 family transposase</fullName>
    </submittedName>
</protein>
<dbReference type="Gene3D" id="3.30.420.10">
    <property type="entry name" value="Ribonuclease H-like superfamily/Ribonuclease H"/>
    <property type="match status" value="1"/>
</dbReference>
<dbReference type="Proteomes" id="UP001059617">
    <property type="component" value="Chromosome"/>
</dbReference>
<organism evidence="4 6">
    <name type="scientific">Dactylosporangium fulvum</name>
    <dbReference type="NCBI Taxonomy" id="53359"/>
    <lineage>
        <taxon>Bacteria</taxon>
        <taxon>Bacillati</taxon>
        <taxon>Actinomycetota</taxon>
        <taxon>Actinomycetes</taxon>
        <taxon>Micromonosporales</taxon>
        <taxon>Micromonosporaceae</taxon>
        <taxon>Dactylosporangium</taxon>
    </lineage>
</organism>
<evidence type="ECO:0000256" key="1">
    <source>
        <dbReference type="ARBA" id="ARBA00002286"/>
    </source>
</evidence>
<dbReference type="InterPro" id="IPR050900">
    <property type="entry name" value="Transposase_IS3/IS150/IS904"/>
</dbReference>
<gene>
    <name evidence="4" type="ORF">Dfulv_08265</name>
    <name evidence="5" type="ORF">Dfulv_16410</name>
</gene>
<dbReference type="EMBL" id="CP073720">
    <property type="protein sequence ID" value="UWP87381.1"/>
    <property type="molecule type" value="Genomic_DNA"/>
</dbReference>
<dbReference type="InterPro" id="IPR048020">
    <property type="entry name" value="Transpos_IS3"/>
</dbReference>
<dbReference type="Pfam" id="PF00665">
    <property type="entry name" value="rve"/>
    <property type="match status" value="1"/>
</dbReference>
<dbReference type="SUPFAM" id="SSF53098">
    <property type="entry name" value="Ribonuclease H-like"/>
    <property type="match status" value="1"/>
</dbReference>
<evidence type="ECO:0000313" key="4">
    <source>
        <dbReference type="EMBL" id="UWP87381.1"/>
    </source>
</evidence>
<dbReference type="PROSITE" id="PS50994">
    <property type="entry name" value="INTEGRASE"/>
    <property type="match status" value="1"/>
</dbReference>
<feature type="region of interest" description="Disordered" evidence="2">
    <location>
        <begin position="49"/>
        <end position="69"/>
    </location>
</feature>
<dbReference type="InterPro" id="IPR001584">
    <property type="entry name" value="Integrase_cat-core"/>
</dbReference>
<keyword evidence="6" id="KW-1185">Reference proteome</keyword>
<dbReference type="InterPro" id="IPR036397">
    <property type="entry name" value="RNaseH_sf"/>
</dbReference>
<dbReference type="Pfam" id="PF13276">
    <property type="entry name" value="HTH_21"/>
    <property type="match status" value="1"/>
</dbReference>
<evidence type="ECO:0000313" key="5">
    <source>
        <dbReference type="EMBL" id="UWP87452.1"/>
    </source>
</evidence>
<sequence length="400" mass="44708">MVNKHYPPDFKADAVALYRSRPGATIAQIADDLGVNRETLRSWVRADDQRRAGGPMASARPQPAGSVEEENAQLRRRIRELEEERDILRKAARYFAGGDALVNRFQFVADHQQRYGVKRLCQILGIPRSSFYYWQATAPARAAREAADAALAVRIRAVQAAHDGTYGAPRITAELSDSGPPVNRKKVARVMRRYRIRGLRLRRRVQTTIPDPAASKAPDLIRRDFTATAVNQRYVGDITYLPVGERGFLYLATVIDLHSRRLAGWAIAEHMRTDLVIDALNAAQRTRGSLDGAIMHTDHGAQYTSKDFAEACTAAGVRQSMSAIGSSADNALAESFNATFKRETLQGRRAFTDEREARLTAFRWLHRYNTVRRHSRLGQQSPINYENNIRTAPATLAPAA</sequence>
<reference evidence="4" key="1">
    <citation type="submission" date="2021-04" db="EMBL/GenBank/DDBJ databases">
        <authorList>
            <person name="Hartkoorn R.C."/>
            <person name="Beaudoing E."/>
            <person name="Hot D."/>
        </authorList>
    </citation>
    <scope>NUCLEOTIDE SEQUENCE</scope>
    <source>
        <strain evidence="4">NRRL B-16292</strain>
    </source>
</reference>
<evidence type="ECO:0000259" key="3">
    <source>
        <dbReference type="PROSITE" id="PS50994"/>
    </source>
</evidence>
<dbReference type="RefSeq" id="WP_259867542.1">
    <property type="nucleotide sequence ID" value="NZ_BAAAST010000275.1"/>
</dbReference>
<dbReference type="Gene3D" id="1.10.10.60">
    <property type="entry name" value="Homeodomain-like"/>
    <property type="match status" value="1"/>
</dbReference>
<reference evidence="4" key="2">
    <citation type="submission" date="2022-09" db="EMBL/GenBank/DDBJ databases">
        <title>Biosynthetic gene clusters of Dactylosporangioum fulvum.</title>
        <authorList>
            <person name="Caradec T."/>
        </authorList>
    </citation>
    <scope>NUCLEOTIDE SEQUENCE</scope>
    <source>
        <strain evidence="4">NRRL B-16292</strain>
    </source>
</reference>
<dbReference type="NCBIfam" id="NF033516">
    <property type="entry name" value="transpos_IS3"/>
    <property type="match status" value="1"/>
</dbReference>
<dbReference type="Pfam" id="PF01527">
    <property type="entry name" value="HTH_Tnp_1"/>
    <property type="match status" value="1"/>
</dbReference>
<dbReference type="EMBL" id="CP073720">
    <property type="protein sequence ID" value="UWP87452.1"/>
    <property type="molecule type" value="Genomic_DNA"/>
</dbReference>
<dbReference type="SUPFAM" id="SSF46689">
    <property type="entry name" value="Homeodomain-like"/>
    <property type="match status" value="1"/>
</dbReference>
<evidence type="ECO:0000256" key="2">
    <source>
        <dbReference type="SAM" id="MobiDB-lite"/>
    </source>
</evidence>
<dbReference type="InterPro" id="IPR009057">
    <property type="entry name" value="Homeodomain-like_sf"/>
</dbReference>
<comment type="function">
    <text evidence="1">Involved in the transposition of the insertion sequence.</text>
</comment>
<proteinExistence type="predicted"/>
<dbReference type="InterPro" id="IPR012337">
    <property type="entry name" value="RNaseH-like_sf"/>
</dbReference>
<dbReference type="InterPro" id="IPR002514">
    <property type="entry name" value="Transposase_8"/>
</dbReference>